<reference evidence="4" key="1">
    <citation type="submission" date="2023-02" db="EMBL/GenBank/DDBJ databases">
        <title>Pan-genomic study of Fusobacterium nucleatum reveals the distribution of pathogenic genes and functional clusters at subspecies and strain levels.</title>
        <authorList>
            <person name="Feng Q."/>
            <person name="Sun T."/>
        </authorList>
    </citation>
    <scope>NUCLEOTIDE SEQUENCE</scope>
    <source>
        <strain evidence="4">FNV</strain>
    </source>
</reference>
<name>A0AAX3M8Q3_FUSNU</name>
<accession>A0AAX3M8Q3</accession>
<evidence type="ECO:0000313" key="4">
    <source>
        <dbReference type="EMBL" id="WDA43109.1"/>
    </source>
</evidence>
<keyword evidence="2" id="KW-0663">Pyridoxal phosphate</keyword>
<dbReference type="GeneID" id="79800386"/>
<evidence type="ECO:0000256" key="2">
    <source>
        <dbReference type="ARBA" id="ARBA00022898"/>
    </source>
</evidence>
<dbReference type="RefSeq" id="WP_100027753.1">
    <property type="nucleotide sequence ID" value="NZ_CP117525.1"/>
</dbReference>
<dbReference type="InterPro" id="IPR015424">
    <property type="entry name" value="PyrdxlP-dep_Trfase"/>
</dbReference>
<dbReference type="SUPFAM" id="SSF53383">
    <property type="entry name" value="PLP-dependent transferases"/>
    <property type="match status" value="1"/>
</dbReference>
<dbReference type="EMBL" id="CP117525">
    <property type="protein sequence ID" value="WDA43109.1"/>
    <property type="molecule type" value="Genomic_DNA"/>
</dbReference>
<dbReference type="Gene3D" id="3.90.1150.10">
    <property type="entry name" value="Aspartate Aminotransferase, domain 1"/>
    <property type="match status" value="1"/>
</dbReference>
<comment type="cofactor">
    <cofactor evidence="1">
        <name>pyridoxal 5'-phosphate</name>
        <dbReference type="ChEBI" id="CHEBI:597326"/>
    </cofactor>
</comment>
<dbReference type="Gene3D" id="3.40.640.10">
    <property type="entry name" value="Type I PLP-dependent aspartate aminotransferase-like (Major domain)"/>
    <property type="match status" value="1"/>
</dbReference>
<dbReference type="AlphaFoldDB" id="A0AAX3M8Q3"/>
<gene>
    <name evidence="4" type="ORF">PSR69_05390</name>
</gene>
<sequence>MNKDLHGGNIYKFQREGKNNILDYSSNINPLGVPQKFIDIAKENFDKLVNYPDPYYIELRKKIAEFNSLNVDNIIVGNGATEILFLYIRALKPKKVLILAPCFAEYARALKSVSTKIEYFELKESDDFYPNIMNLKKEIENNNYDLLLFCNPNNPTGQFIKLEDIKEIIKTCENKNTKIFIDEAFIEFIENWKEKTVSLLKNKNVFIMRAFTKFFAIPGLRLGYGLGFDDEILKKMWEEKEPWTVNTFANLAGLIMLDDKEYIEKSEKWILEEKKFMYKKLSEFQYIKAYKTECNFILIKLTNISSENLREKMIEKNILIRDASNFKFLDYHFVRFAIKDRKSNLKMLETLAEFVEYRKGEVK</sequence>
<protein>
    <submittedName>
        <fullName evidence="4">Histidinol-phosphate transaminase</fullName>
    </submittedName>
</protein>
<organism evidence="4 5">
    <name type="scientific">Fusobacterium nucleatum</name>
    <dbReference type="NCBI Taxonomy" id="851"/>
    <lineage>
        <taxon>Bacteria</taxon>
        <taxon>Fusobacteriati</taxon>
        <taxon>Fusobacteriota</taxon>
        <taxon>Fusobacteriia</taxon>
        <taxon>Fusobacteriales</taxon>
        <taxon>Fusobacteriaceae</taxon>
        <taxon>Fusobacterium</taxon>
    </lineage>
</organism>
<dbReference type="Proteomes" id="UP001214996">
    <property type="component" value="Chromosome"/>
</dbReference>
<dbReference type="PANTHER" id="PTHR42885">
    <property type="entry name" value="HISTIDINOL-PHOSPHATE AMINOTRANSFERASE-RELATED"/>
    <property type="match status" value="1"/>
</dbReference>
<evidence type="ECO:0000256" key="1">
    <source>
        <dbReference type="ARBA" id="ARBA00001933"/>
    </source>
</evidence>
<dbReference type="InterPro" id="IPR015422">
    <property type="entry name" value="PyrdxlP-dep_Trfase_small"/>
</dbReference>
<dbReference type="CDD" id="cd00609">
    <property type="entry name" value="AAT_like"/>
    <property type="match status" value="1"/>
</dbReference>
<dbReference type="InterPro" id="IPR004839">
    <property type="entry name" value="Aminotransferase_I/II_large"/>
</dbReference>
<evidence type="ECO:0000313" key="5">
    <source>
        <dbReference type="Proteomes" id="UP001214996"/>
    </source>
</evidence>
<evidence type="ECO:0000259" key="3">
    <source>
        <dbReference type="Pfam" id="PF00155"/>
    </source>
</evidence>
<dbReference type="InterPro" id="IPR015421">
    <property type="entry name" value="PyrdxlP-dep_Trfase_major"/>
</dbReference>
<feature type="domain" description="Aminotransferase class I/classII large" evidence="3">
    <location>
        <begin position="21"/>
        <end position="339"/>
    </location>
</feature>
<proteinExistence type="predicted"/>
<dbReference type="GO" id="GO:0030170">
    <property type="term" value="F:pyridoxal phosphate binding"/>
    <property type="evidence" value="ECO:0007669"/>
    <property type="project" value="InterPro"/>
</dbReference>
<dbReference type="PANTHER" id="PTHR42885:SF1">
    <property type="entry name" value="THREONINE-PHOSPHATE DECARBOXYLASE"/>
    <property type="match status" value="1"/>
</dbReference>
<dbReference type="Pfam" id="PF00155">
    <property type="entry name" value="Aminotran_1_2"/>
    <property type="match status" value="1"/>
</dbReference>